<dbReference type="Proteomes" id="UP001165368">
    <property type="component" value="Unassembled WGS sequence"/>
</dbReference>
<comment type="function">
    <text evidence="5">Involved in the maturation of [NiFe] hydrogenases. Required for nickel insertion into the metal center of the hydrogenase.</text>
</comment>
<comment type="caution">
    <text evidence="6">The sequence shown here is derived from an EMBL/GenBank/DDBJ whole genome shotgun (WGS) entry which is preliminary data.</text>
</comment>
<dbReference type="HAMAP" id="MF_00213">
    <property type="entry name" value="HypA_HybF"/>
    <property type="match status" value="1"/>
</dbReference>
<accession>A0ABS9L8G2</accession>
<evidence type="ECO:0000256" key="5">
    <source>
        <dbReference type="HAMAP-Rule" id="MF_00213"/>
    </source>
</evidence>
<comment type="similarity">
    <text evidence="1 5">Belongs to the HypA/HybF family.</text>
</comment>
<name>A0ABS9L8G2_9MICC</name>
<feature type="binding site" evidence="5">
    <location>
        <position position="86"/>
    </location>
    <ligand>
        <name>Zn(2+)</name>
        <dbReference type="ChEBI" id="CHEBI:29105"/>
    </ligand>
</feature>
<proteinExistence type="inferred from homology"/>
<evidence type="ECO:0000256" key="3">
    <source>
        <dbReference type="ARBA" id="ARBA00022723"/>
    </source>
</evidence>
<feature type="binding site" evidence="5">
    <location>
        <position position="2"/>
    </location>
    <ligand>
        <name>Ni(2+)</name>
        <dbReference type="ChEBI" id="CHEBI:49786"/>
    </ligand>
</feature>
<dbReference type="PANTHER" id="PTHR34535">
    <property type="entry name" value="HYDROGENASE MATURATION FACTOR HYPA"/>
    <property type="match status" value="1"/>
</dbReference>
<feature type="binding site" evidence="5">
    <location>
        <position position="70"/>
    </location>
    <ligand>
        <name>Zn(2+)</name>
        <dbReference type="ChEBI" id="CHEBI:29105"/>
    </ligand>
</feature>
<keyword evidence="3 5" id="KW-0479">Metal-binding</keyword>
<feature type="binding site" evidence="5">
    <location>
        <position position="88"/>
    </location>
    <ligand>
        <name>Zn(2+)</name>
        <dbReference type="ChEBI" id="CHEBI:29105"/>
    </ligand>
</feature>
<dbReference type="PROSITE" id="PS01249">
    <property type="entry name" value="HYPA"/>
    <property type="match status" value="1"/>
</dbReference>
<keyword evidence="2 5" id="KW-0533">Nickel</keyword>
<dbReference type="EMBL" id="JAKLTQ010000009">
    <property type="protein sequence ID" value="MCG2622888.1"/>
    <property type="molecule type" value="Genomic_DNA"/>
</dbReference>
<organism evidence="6 7">
    <name type="scientific">Arthrobacter hankyongi</name>
    <dbReference type="NCBI Taxonomy" id="2904801"/>
    <lineage>
        <taxon>Bacteria</taxon>
        <taxon>Bacillati</taxon>
        <taxon>Actinomycetota</taxon>
        <taxon>Actinomycetes</taxon>
        <taxon>Micrococcales</taxon>
        <taxon>Micrococcaceae</taxon>
        <taxon>Arthrobacter</taxon>
    </lineage>
</organism>
<dbReference type="PIRSF" id="PIRSF004761">
    <property type="entry name" value="Hydrgn_mat_HypA"/>
    <property type="match status" value="1"/>
</dbReference>
<dbReference type="InterPro" id="IPR000688">
    <property type="entry name" value="HypA/HybF"/>
</dbReference>
<dbReference type="Gene3D" id="3.30.2320.80">
    <property type="match status" value="1"/>
</dbReference>
<evidence type="ECO:0000313" key="6">
    <source>
        <dbReference type="EMBL" id="MCG2622888.1"/>
    </source>
</evidence>
<keyword evidence="4 5" id="KW-0862">Zinc</keyword>
<dbReference type="InterPro" id="IPR020538">
    <property type="entry name" value="Hydgase_Ni_incorp_HypA/HybF_CS"/>
</dbReference>
<gene>
    <name evidence="5" type="primary">hypA</name>
    <name evidence="6" type="ORF">LVY72_13360</name>
</gene>
<reference evidence="6" key="1">
    <citation type="submission" date="2022-01" db="EMBL/GenBank/DDBJ databases">
        <authorList>
            <person name="Jo J.-H."/>
            <person name="Im W.-T."/>
        </authorList>
    </citation>
    <scope>NUCLEOTIDE SEQUENCE</scope>
    <source>
        <strain evidence="6">I2-34</strain>
    </source>
</reference>
<feature type="binding site" evidence="5">
    <location>
        <position position="73"/>
    </location>
    <ligand>
        <name>Zn(2+)</name>
        <dbReference type="ChEBI" id="CHEBI:29105"/>
    </ligand>
</feature>
<evidence type="ECO:0000256" key="2">
    <source>
        <dbReference type="ARBA" id="ARBA00022596"/>
    </source>
</evidence>
<evidence type="ECO:0000256" key="4">
    <source>
        <dbReference type="ARBA" id="ARBA00022833"/>
    </source>
</evidence>
<keyword evidence="7" id="KW-1185">Reference proteome</keyword>
<sequence length="109" mass="11524">MHELSITQSLLDAVVGRTGERQVTGVRLKVGRLSGVLPDAMRFCFELVTDGTPLAGAELLIDEPEGRGRCRGCGLDFTLPDLIPLCPCGSADVEITGGRELAVTSVEVV</sequence>
<dbReference type="PANTHER" id="PTHR34535:SF3">
    <property type="entry name" value="HYDROGENASE MATURATION FACTOR HYPA"/>
    <property type="match status" value="1"/>
</dbReference>
<protein>
    <recommendedName>
        <fullName evidence="5">Hydrogenase maturation factor HypA</fullName>
    </recommendedName>
</protein>
<dbReference type="RefSeq" id="WP_237821638.1">
    <property type="nucleotide sequence ID" value="NZ_JAKLTQ010000009.1"/>
</dbReference>
<dbReference type="Pfam" id="PF01155">
    <property type="entry name" value="HypA"/>
    <property type="match status" value="1"/>
</dbReference>
<evidence type="ECO:0000313" key="7">
    <source>
        <dbReference type="Proteomes" id="UP001165368"/>
    </source>
</evidence>
<evidence type="ECO:0000256" key="1">
    <source>
        <dbReference type="ARBA" id="ARBA00010748"/>
    </source>
</evidence>